<sequence length="263" mass="29416">MDRAQADAVEESSDGHPGRFPVRRVSMPVHLLPPLPSSENRDVTAVVRWPVGIAVVSWQYLWRTTAVYRHEEAGDPSDLPDPTPPDQLDDRVQEAADGYGPLLHRRYSVRIAGGCSPEELMTRLAVDPNRWAPSGMAVFRRTRGDGGSMSLGDEFLIRLPGPWNGPVRVIATGPRGFRLATLRGHLEAGQIEFRAETDGDDMLFVIESWARPGDRFSHVLYNRLLLAKEIQLVMWTHACLRAVDLSDGRRRGGLSVHTRRLED</sequence>
<evidence type="ECO:0000256" key="1">
    <source>
        <dbReference type="SAM" id="MobiDB-lite"/>
    </source>
</evidence>
<gene>
    <name evidence="3" type="ORF">GCM10023175_66300</name>
</gene>
<feature type="domain" description="DUF1990" evidence="2">
    <location>
        <begin position="104"/>
        <end position="222"/>
    </location>
</feature>
<organism evidence="3 4">
    <name type="scientific">Pseudonocardia xishanensis</name>
    <dbReference type="NCBI Taxonomy" id="630995"/>
    <lineage>
        <taxon>Bacteria</taxon>
        <taxon>Bacillati</taxon>
        <taxon>Actinomycetota</taxon>
        <taxon>Actinomycetes</taxon>
        <taxon>Pseudonocardiales</taxon>
        <taxon>Pseudonocardiaceae</taxon>
        <taxon>Pseudonocardia</taxon>
    </lineage>
</organism>
<keyword evidence="4" id="KW-1185">Reference proteome</keyword>
<dbReference type="Pfam" id="PF09348">
    <property type="entry name" value="DUF1990"/>
    <property type="match status" value="1"/>
</dbReference>
<evidence type="ECO:0000313" key="4">
    <source>
        <dbReference type="Proteomes" id="UP001501598"/>
    </source>
</evidence>
<accession>A0ABP8S3Z2</accession>
<evidence type="ECO:0000259" key="2">
    <source>
        <dbReference type="Pfam" id="PF09348"/>
    </source>
</evidence>
<dbReference type="EMBL" id="BAABGT010000117">
    <property type="protein sequence ID" value="GAA4559056.1"/>
    <property type="molecule type" value="Genomic_DNA"/>
</dbReference>
<protein>
    <recommendedName>
        <fullName evidence="2">DUF1990 domain-containing protein</fullName>
    </recommendedName>
</protein>
<proteinExistence type="predicted"/>
<name>A0ABP8S3Z2_9PSEU</name>
<dbReference type="InterPro" id="IPR018960">
    <property type="entry name" value="DUF1990"/>
</dbReference>
<evidence type="ECO:0000313" key="3">
    <source>
        <dbReference type="EMBL" id="GAA4559056.1"/>
    </source>
</evidence>
<feature type="region of interest" description="Disordered" evidence="1">
    <location>
        <begin position="1"/>
        <end position="22"/>
    </location>
</feature>
<reference evidence="4" key="1">
    <citation type="journal article" date="2019" name="Int. J. Syst. Evol. Microbiol.">
        <title>The Global Catalogue of Microorganisms (GCM) 10K type strain sequencing project: providing services to taxonomists for standard genome sequencing and annotation.</title>
        <authorList>
            <consortium name="The Broad Institute Genomics Platform"/>
            <consortium name="The Broad Institute Genome Sequencing Center for Infectious Disease"/>
            <person name="Wu L."/>
            <person name="Ma J."/>
        </authorList>
    </citation>
    <scope>NUCLEOTIDE SEQUENCE [LARGE SCALE GENOMIC DNA]</scope>
    <source>
        <strain evidence="4">JCM 17906</strain>
    </source>
</reference>
<comment type="caution">
    <text evidence="3">The sequence shown here is derived from an EMBL/GenBank/DDBJ whole genome shotgun (WGS) entry which is preliminary data.</text>
</comment>
<dbReference type="Proteomes" id="UP001501598">
    <property type="component" value="Unassembled WGS sequence"/>
</dbReference>